<dbReference type="AlphaFoldDB" id="A0A0A2JQY1"/>
<dbReference type="STRING" id="27334.A0A0A2JQY1"/>
<dbReference type="Gene3D" id="3.40.50.720">
    <property type="entry name" value="NAD(P)-binding Rossmann-like Domain"/>
    <property type="match status" value="1"/>
</dbReference>
<evidence type="ECO:0000256" key="4">
    <source>
        <dbReference type="ARBA" id="ARBA00048009"/>
    </source>
</evidence>
<dbReference type="GO" id="GO:0005777">
    <property type="term" value="C:peroxisome"/>
    <property type="evidence" value="ECO:0007669"/>
    <property type="project" value="TreeGrafter"/>
</dbReference>
<name>A0A0A2JQY1_PENEN</name>
<keyword evidence="7" id="KW-1185">Reference proteome</keyword>
<proteinExistence type="predicted"/>
<dbReference type="InterPro" id="IPR036291">
    <property type="entry name" value="NAD(P)-bd_dom_sf"/>
</dbReference>
<protein>
    <recommendedName>
        <fullName evidence="3">2,4-dienoyl-CoA reductase [(3E)-enoyl-CoA-producing]</fullName>
        <ecNumber evidence="3">1.3.1.124</ecNumber>
    </recommendedName>
</protein>
<keyword evidence="1" id="KW-0521">NADP</keyword>
<accession>A0A0A2JQY1</accession>
<dbReference type="GeneID" id="27681583"/>
<dbReference type="PANTHER" id="PTHR43296:SF2">
    <property type="entry name" value="PEROXISOMAL 2,4-DIENOYL-COA REDUCTASE [(3E)-ENOYL-COA-PRODUCING]"/>
    <property type="match status" value="1"/>
</dbReference>
<comment type="caution">
    <text evidence="6">The sequence shown here is derived from an EMBL/GenBank/DDBJ whole genome shotgun (WGS) entry which is preliminary data.</text>
</comment>
<dbReference type="InterPro" id="IPR045017">
    <property type="entry name" value="DECR2-like"/>
</dbReference>
<sequence>MTFDRSDYLSNVWQDGLFKDRIVFCTGGNGSICSAQVRALVYLGADACIVGRNSQKTETAAEDIATARPSSRVLGIGNVDVRRPESLQRAIDRCVEELGGIDFLIAGAAGNFLAPISQLSINAFRTVIEIDTLGSFNVTKLALPHLMAAAKKRNSSSTSTPAGRIIYISATMHYTGAQLQTHVAVAKSGVDALAANIAIEYGPYGITSNVISPGPVEGTEGMTRLSVTPQFASKRVPLGRAGTVKDIADATVYLFSHAGDYVNGVVLPVDGGAWRVGGGNPGGEFEYPDFILSGKSVRFEAAGKQSSGLLKL</sequence>
<dbReference type="Proteomes" id="UP000030143">
    <property type="component" value="Unassembled WGS sequence"/>
</dbReference>
<evidence type="ECO:0000256" key="1">
    <source>
        <dbReference type="ARBA" id="ARBA00022857"/>
    </source>
</evidence>
<evidence type="ECO:0000313" key="6">
    <source>
        <dbReference type="EMBL" id="KGO57847.1"/>
    </source>
</evidence>
<keyword evidence="2" id="KW-0560">Oxidoreductase</keyword>
<dbReference type="HOGENOM" id="CLU_010194_1_2_1"/>
<dbReference type="SUPFAM" id="SSF51735">
    <property type="entry name" value="NAD(P)-binding Rossmann-fold domains"/>
    <property type="match status" value="1"/>
</dbReference>
<comment type="catalytic activity">
    <reaction evidence="5">
        <text>a (2E,4Z)-dienoyl-CoA + NADPH + H(+) = a 4,5-saturated-(3E)-enoyl-CoA + NADP(+)</text>
        <dbReference type="Rhea" id="RHEA:61892"/>
        <dbReference type="ChEBI" id="CHEBI:15378"/>
        <dbReference type="ChEBI" id="CHEBI:57783"/>
        <dbReference type="ChEBI" id="CHEBI:58349"/>
        <dbReference type="ChEBI" id="CHEBI:85099"/>
        <dbReference type="ChEBI" id="CHEBI:85493"/>
        <dbReference type="EC" id="1.3.1.124"/>
    </reaction>
</comment>
<evidence type="ECO:0000256" key="3">
    <source>
        <dbReference type="ARBA" id="ARBA00026117"/>
    </source>
</evidence>
<evidence type="ECO:0000256" key="5">
    <source>
        <dbReference type="ARBA" id="ARBA00048340"/>
    </source>
</evidence>
<dbReference type="VEuPathDB" id="FungiDB:PEXP_062820"/>
<dbReference type="PANTHER" id="PTHR43296">
    <property type="entry name" value="PEROXISOMAL 2,4-DIENOYL-COA REDUCTASE"/>
    <property type="match status" value="1"/>
</dbReference>
<gene>
    <name evidence="6" type="ORF">PEX2_088930</name>
</gene>
<dbReference type="RefSeq" id="XP_016599447.1">
    <property type="nucleotide sequence ID" value="XM_016746163.1"/>
</dbReference>
<dbReference type="PRINTS" id="PR00081">
    <property type="entry name" value="GDHRDH"/>
</dbReference>
<reference evidence="6 7" key="1">
    <citation type="journal article" date="2015" name="Mol. Plant Microbe Interact.">
        <title>Genome, transcriptome, and functional analyses of Penicillium expansum provide new insights into secondary metabolism and pathogenicity.</title>
        <authorList>
            <person name="Ballester A.R."/>
            <person name="Marcet-Houben M."/>
            <person name="Levin E."/>
            <person name="Sela N."/>
            <person name="Selma-Lazaro C."/>
            <person name="Carmona L."/>
            <person name="Wisniewski M."/>
            <person name="Droby S."/>
            <person name="Gonzalez-Candelas L."/>
            <person name="Gabaldon T."/>
        </authorList>
    </citation>
    <scope>NUCLEOTIDE SEQUENCE [LARGE SCALE GENOMIC DNA]</scope>
    <source>
        <strain evidence="6 7">MD-8</strain>
    </source>
</reference>
<evidence type="ECO:0000256" key="2">
    <source>
        <dbReference type="ARBA" id="ARBA00023002"/>
    </source>
</evidence>
<dbReference type="EMBL" id="JQFZ01000135">
    <property type="protein sequence ID" value="KGO57847.1"/>
    <property type="molecule type" value="Genomic_DNA"/>
</dbReference>
<evidence type="ECO:0000313" key="7">
    <source>
        <dbReference type="Proteomes" id="UP000030143"/>
    </source>
</evidence>
<dbReference type="GO" id="GO:0009062">
    <property type="term" value="P:fatty acid catabolic process"/>
    <property type="evidence" value="ECO:0007669"/>
    <property type="project" value="InterPro"/>
</dbReference>
<dbReference type="CDD" id="cd05369">
    <property type="entry name" value="TER_DECR_SDR_a"/>
    <property type="match status" value="1"/>
</dbReference>
<dbReference type="Pfam" id="PF13561">
    <property type="entry name" value="adh_short_C2"/>
    <property type="match status" value="1"/>
</dbReference>
<dbReference type="InterPro" id="IPR002347">
    <property type="entry name" value="SDR_fam"/>
</dbReference>
<organism evidence="6 7">
    <name type="scientific">Penicillium expansum</name>
    <name type="common">Blue mold rot fungus</name>
    <dbReference type="NCBI Taxonomy" id="27334"/>
    <lineage>
        <taxon>Eukaryota</taxon>
        <taxon>Fungi</taxon>
        <taxon>Dikarya</taxon>
        <taxon>Ascomycota</taxon>
        <taxon>Pezizomycotina</taxon>
        <taxon>Eurotiomycetes</taxon>
        <taxon>Eurotiomycetidae</taxon>
        <taxon>Eurotiales</taxon>
        <taxon>Aspergillaceae</taxon>
        <taxon>Penicillium</taxon>
    </lineage>
</organism>
<dbReference type="EC" id="1.3.1.124" evidence="3"/>
<comment type="catalytic activity">
    <reaction evidence="4">
        <text>a (2E,4E)-dienoyl-CoA + NADPH + H(+) = a 4,5-saturated-(3E)-enoyl-CoA + NADP(+)</text>
        <dbReference type="Rhea" id="RHEA:45912"/>
        <dbReference type="ChEBI" id="CHEBI:15378"/>
        <dbReference type="ChEBI" id="CHEBI:57783"/>
        <dbReference type="ChEBI" id="CHEBI:58349"/>
        <dbReference type="ChEBI" id="CHEBI:85101"/>
        <dbReference type="ChEBI" id="CHEBI:85493"/>
        <dbReference type="EC" id="1.3.1.124"/>
    </reaction>
</comment>
<dbReference type="GO" id="GO:0008670">
    <property type="term" value="F:2,4-dienoyl-CoA reductase (NADPH) activity"/>
    <property type="evidence" value="ECO:0007669"/>
    <property type="project" value="InterPro"/>
</dbReference>